<dbReference type="InterPro" id="IPR003195">
    <property type="entry name" value="TFIID_TAF13"/>
</dbReference>
<dbReference type="GO" id="GO:0046982">
    <property type="term" value="F:protein heterodimerization activity"/>
    <property type="evidence" value="ECO:0007669"/>
    <property type="project" value="InterPro"/>
</dbReference>
<dbReference type="GO" id="GO:0006366">
    <property type="term" value="P:transcription by RNA polymerase II"/>
    <property type="evidence" value="ECO:0007669"/>
    <property type="project" value="InterPro"/>
</dbReference>
<dbReference type="GO" id="GO:0005634">
    <property type="term" value="C:nucleus"/>
    <property type="evidence" value="ECO:0007669"/>
    <property type="project" value="UniProtKB-SubCell"/>
</dbReference>
<keyword evidence="5" id="KW-0539">Nucleus</keyword>
<name>A0A2T0FKV5_9ASCO</name>
<gene>
    <name evidence="7" type="ORF">B9G98_03222</name>
</gene>
<dbReference type="PANTHER" id="PTHR11380">
    <property type="entry name" value="TRANSCRIPTION INITIATION FACTOR TFIID/SUPT3-RELATED"/>
    <property type="match status" value="1"/>
</dbReference>
<protein>
    <submittedName>
        <fullName evidence="7">SAGA complex subunit spt3</fullName>
    </submittedName>
</protein>
<keyword evidence="3" id="KW-0010">Activator</keyword>
<dbReference type="EMBL" id="NDIQ01000021">
    <property type="protein sequence ID" value="PRT55602.1"/>
    <property type="molecule type" value="Genomic_DNA"/>
</dbReference>
<evidence type="ECO:0000256" key="6">
    <source>
        <dbReference type="ARBA" id="ARBA00061274"/>
    </source>
</evidence>
<reference evidence="7 8" key="1">
    <citation type="submission" date="2017-04" db="EMBL/GenBank/DDBJ databases">
        <title>Genome sequencing of [Candida] sorbophila.</title>
        <authorList>
            <person name="Ahn J.O."/>
        </authorList>
    </citation>
    <scope>NUCLEOTIDE SEQUENCE [LARGE SCALE GENOMIC DNA]</scope>
    <source>
        <strain evidence="7 8">DS02</strain>
    </source>
</reference>
<evidence type="ECO:0000313" key="8">
    <source>
        <dbReference type="Proteomes" id="UP000238350"/>
    </source>
</evidence>
<dbReference type="GO" id="GO:0000124">
    <property type="term" value="C:SAGA complex"/>
    <property type="evidence" value="ECO:0007669"/>
    <property type="project" value="TreeGrafter"/>
</dbReference>
<dbReference type="Pfam" id="PF02269">
    <property type="entry name" value="TFIID-18kDa"/>
    <property type="match status" value="1"/>
</dbReference>
<evidence type="ECO:0000256" key="3">
    <source>
        <dbReference type="ARBA" id="ARBA00023159"/>
    </source>
</evidence>
<evidence type="ECO:0000256" key="4">
    <source>
        <dbReference type="ARBA" id="ARBA00023163"/>
    </source>
</evidence>
<comment type="caution">
    <text evidence="7">The sequence shown here is derived from an EMBL/GenBank/DDBJ whole genome shotgun (WGS) entry which is preliminary data.</text>
</comment>
<dbReference type="GO" id="GO:0003712">
    <property type="term" value="F:transcription coregulator activity"/>
    <property type="evidence" value="ECO:0007669"/>
    <property type="project" value="TreeGrafter"/>
</dbReference>
<accession>A0A2T0FKV5</accession>
<evidence type="ECO:0000256" key="5">
    <source>
        <dbReference type="ARBA" id="ARBA00023242"/>
    </source>
</evidence>
<keyword evidence="2" id="KW-0805">Transcription regulation</keyword>
<dbReference type="SUPFAM" id="SSF47113">
    <property type="entry name" value="Histone-fold"/>
    <property type="match status" value="1"/>
</dbReference>
<organism evidence="7 8">
    <name type="scientific">Wickerhamiella sorbophila</name>
    <dbReference type="NCBI Taxonomy" id="45607"/>
    <lineage>
        <taxon>Eukaryota</taxon>
        <taxon>Fungi</taxon>
        <taxon>Dikarya</taxon>
        <taxon>Ascomycota</taxon>
        <taxon>Saccharomycotina</taxon>
        <taxon>Dipodascomycetes</taxon>
        <taxon>Dipodascales</taxon>
        <taxon>Trichomonascaceae</taxon>
        <taxon>Wickerhamiella</taxon>
    </lineage>
</organism>
<dbReference type="InterPro" id="IPR009072">
    <property type="entry name" value="Histone-fold"/>
</dbReference>
<proteinExistence type="inferred from homology"/>
<dbReference type="FunFam" id="1.10.20.10:FF:000023">
    <property type="entry name" value="transcription initiation protein SPT3 homolog"/>
    <property type="match status" value="1"/>
</dbReference>
<dbReference type="Gene3D" id="1.10.20.10">
    <property type="entry name" value="Histone, subunit A"/>
    <property type="match status" value="1"/>
</dbReference>
<comment type="similarity">
    <text evidence="6">Belongs to the SPT3 family.</text>
</comment>
<keyword evidence="4" id="KW-0804">Transcription</keyword>
<dbReference type="STRING" id="45607.A0A2T0FKV5"/>
<keyword evidence="8" id="KW-1185">Reference proteome</keyword>
<dbReference type="RefSeq" id="XP_024665547.1">
    <property type="nucleotide sequence ID" value="XM_024809779.1"/>
</dbReference>
<dbReference type="OrthoDB" id="66982at2759"/>
<dbReference type="GeneID" id="36516970"/>
<dbReference type="PANTHER" id="PTHR11380:SF16">
    <property type="entry name" value="TRANSCRIPTION INITIATION PROTEIN SPT3 HOMOLOG"/>
    <property type="match status" value="1"/>
</dbReference>
<evidence type="ECO:0000256" key="2">
    <source>
        <dbReference type="ARBA" id="ARBA00023015"/>
    </source>
</evidence>
<sequence length="309" mass="35260">MLGERYKYRNEIQQMMFVSGATTDPPTATLSLVEDIVRAQVVELVSQGMALARKRGVRAINVEDVMFLLRHDVAKVKRLANYLSWKDLRKNAREQDGNSGGGVDGTDLIEDETEVAAGDAVKKFNKTKKVGMPWKLQNMFSIPAPDDDDDDSDDEDSEANRAIAERLRNADLRTQNMTKEEYVHWSESRQASFTFRKGKRFREWAGISHLTETRLQDDIVDILGFLTFEIVANLTEFALKIKDSSDHPNDEQKRPSKQVYLFDRPNKQQTPLLPRHIREACAAIEAPQPRQTAMTTYYRSGMNYAAKII</sequence>
<dbReference type="Proteomes" id="UP000238350">
    <property type="component" value="Unassembled WGS sequence"/>
</dbReference>
<dbReference type="AlphaFoldDB" id="A0A2T0FKV5"/>
<comment type="subcellular location">
    <subcellularLocation>
        <location evidence="1">Nucleus</location>
    </subcellularLocation>
</comment>
<evidence type="ECO:0000256" key="1">
    <source>
        <dbReference type="ARBA" id="ARBA00004123"/>
    </source>
</evidence>
<dbReference type="CDD" id="cd22926">
    <property type="entry name" value="HFD_SPT3"/>
    <property type="match status" value="1"/>
</dbReference>
<evidence type="ECO:0000313" key="7">
    <source>
        <dbReference type="EMBL" id="PRT55602.1"/>
    </source>
</evidence>
<dbReference type="GO" id="GO:0006357">
    <property type="term" value="P:regulation of transcription by RNA polymerase II"/>
    <property type="evidence" value="ECO:0007669"/>
    <property type="project" value="UniProtKB-ARBA"/>
</dbReference>